<reference evidence="2 3" key="1">
    <citation type="submission" date="2023-08" db="EMBL/GenBank/DDBJ databases">
        <authorList>
            <person name="Buchebner-Jance M."/>
        </authorList>
    </citation>
    <scope>NUCLEOTIDE SEQUENCE [LARGE SCALE GENOMIC DNA]</scope>
    <source>
        <strain evidence="2 3">NCIMB 15475</strain>
    </source>
</reference>
<dbReference type="InterPro" id="IPR041657">
    <property type="entry name" value="HTH_17"/>
</dbReference>
<dbReference type="SUPFAM" id="SSF46955">
    <property type="entry name" value="Putative DNA-binding domain"/>
    <property type="match status" value="1"/>
</dbReference>
<organism evidence="2 3">
    <name type="scientific">Lacticaseibacillus zeae subsp. silagei</name>
    <dbReference type="NCBI Taxonomy" id="3068307"/>
    <lineage>
        <taxon>Bacteria</taxon>
        <taxon>Bacillati</taxon>
        <taxon>Bacillota</taxon>
        <taxon>Bacilli</taxon>
        <taxon>Lactobacillales</taxon>
        <taxon>Lactobacillaceae</taxon>
        <taxon>Lacticaseibacillus</taxon>
    </lineage>
</organism>
<dbReference type="AlphaFoldDB" id="A0ABD7ZCC3"/>
<evidence type="ECO:0000313" key="2">
    <source>
        <dbReference type="EMBL" id="WLV84493.1"/>
    </source>
</evidence>
<dbReference type="EMBL" id="CP132485">
    <property type="protein sequence ID" value="WLV84493.1"/>
    <property type="molecule type" value="Genomic_DNA"/>
</dbReference>
<evidence type="ECO:0000259" key="1">
    <source>
        <dbReference type="Pfam" id="PF12728"/>
    </source>
</evidence>
<dbReference type="Gene3D" id="1.10.10.10">
    <property type="entry name" value="Winged helix-like DNA-binding domain superfamily/Winged helix DNA-binding domain"/>
    <property type="match status" value="1"/>
</dbReference>
<dbReference type="GeneID" id="93268694"/>
<protein>
    <submittedName>
        <fullName evidence="2">Helix-turn-helix domain-containing protein</fullName>
    </submittedName>
</protein>
<dbReference type="InterPro" id="IPR036388">
    <property type="entry name" value="WH-like_DNA-bd_sf"/>
</dbReference>
<sequence length="91" mass="10297">MTTRAEIILPDDFDTVLDHKIQLAVVQAVDRMKTEADKPERYKLGEAAQAANISRNTLSKWIREGLPVSIVGSTKRIKRVDLEKFMEGKTI</sequence>
<accession>A0ABD7ZCC3</accession>
<gene>
    <name evidence="2" type="ORF">LACZS2_000964</name>
</gene>
<dbReference type="RefSeq" id="WP_070650630.1">
    <property type="nucleotide sequence ID" value="NZ_CP132484.1"/>
</dbReference>
<keyword evidence="3" id="KW-1185">Reference proteome</keyword>
<dbReference type="Pfam" id="PF12728">
    <property type="entry name" value="HTH_17"/>
    <property type="match status" value="1"/>
</dbReference>
<feature type="domain" description="Helix-turn-helix" evidence="1">
    <location>
        <begin position="42"/>
        <end position="89"/>
    </location>
</feature>
<name>A0ABD7ZCC3_LACZE</name>
<dbReference type="InterPro" id="IPR009061">
    <property type="entry name" value="DNA-bd_dom_put_sf"/>
</dbReference>
<evidence type="ECO:0000313" key="3">
    <source>
        <dbReference type="Proteomes" id="UP001229832"/>
    </source>
</evidence>
<proteinExistence type="predicted"/>
<dbReference type="Proteomes" id="UP001229832">
    <property type="component" value="Chromosome"/>
</dbReference>